<dbReference type="SUPFAM" id="SSF53098">
    <property type="entry name" value="Ribonuclease H-like"/>
    <property type="match status" value="1"/>
</dbReference>
<accession>A0AAD9WQ08</accession>
<keyword evidence="2" id="KW-1185">Reference proteome</keyword>
<dbReference type="InterPro" id="IPR036397">
    <property type="entry name" value="RNaseH_sf"/>
</dbReference>
<dbReference type="InterPro" id="IPR012337">
    <property type="entry name" value="RNaseH-like_sf"/>
</dbReference>
<proteinExistence type="predicted"/>
<gene>
    <name evidence="1" type="ORF">Ddye_027259</name>
</gene>
<evidence type="ECO:0000313" key="1">
    <source>
        <dbReference type="EMBL" id="KAK2639464.1"/>
    </source>
</evidence>
<dbReference type="Gene3D" id="3.30.420.10">
    <property type="entry name" value="Ribonuclease H-like superfamily/Ribonuclease H"/>
    <property type="match status" value="1"/>
</dbReference>
<dbReference type="PANTHER" id="PTHR33033">
    <property type="entry name" value="POLYNUCLEOTIDYL TRANSFERASE, RIBONUCLEASE H-LIKE SUPERFAMILY PROTEIN-RELATED"/>
    <property type="match status" value="1"/>
</dbReference>
<organism evidence="1 2">
    <name type="scientific">Dipteronia dyeriana</name>
    <dbReference type="NCBI Taxonomy" id="168575"/>
    <lineage>
        <taxon>Eukaryota</taxon>
        <taxon>Viridiplantae</taxon>
        <taxon>Streptophyta</taxon>
        <taxon>Embryophyta</taxon>
        <taxon>Tracheophyta</taxon>
        <taxon>Spermatophyta</taxon>
        <taxon>Magnoliopsida</taxon>
        <taxon>eudicotyledons</taxon>
        <taxon>Gunneridae</taxon>
        <taxon>Pentapetalae</taxon>
        <taxon>rosids</taxon>
        <taxon>malvids</taxon>
        <taxon>Sapindales</taxon>
        <taxon>Sapindaceae</taxon>
        <taxon>Hippocastanoideae</taxon>
        <taxon>Acereae</taxon>
        <taxon>Dipteronia</taxon>
    </lineage>
</organism>
<evidence type="ECO:0008006" key="3">
    <source>
        <dbReference type="Google" id="ProtNLM"/>
    </source>
</evidence>
<dbReference type="AlphaFoldDB" id="A0AAD9WQ08"/>
<dbReference type="Proteomes" id="UP001280121">
    <property type="component" value="Unassembled WGS sequence"/>
</dbReference>
<reference evidence="1" key="1">
    <citation type="journal article" date="2023" name="Plant J.">
        <title>Genome sequences and population genomics provide insights into the demographic history, inbreeding, and mutation load of two 'living fossil' tree species of Dipteronia.</title>
        <authorList>
            <person name="Feng Y."/>
            <person name="Comes H.P."/>
            <person name="Chen J."/>
            <person name="Zhu S."/>
            <person name="Lu R."/>
            <person name="Zhang X."/>
            <person name="Li P."/>
            <person name="Qiu J."/>
            <person name="Olsen K.M."/>
            <person name="Qiu Y."/>
        </authorList>
    </citation>
    <scope>NUCLEOTIDE SEQUENCE</scope>
    <source>
        <strain evidence="1">KIB01</strain>
    </source>
</reference>
<dbReference type="PANTHER" id="PTHR33033:SF109">
    <property type="entry name" value="PROTEIN, PUTATIVE-RELATED"/>
    <property type="match status" value="1"/>
</dbReference>
<dbReference type="GO" id="GO:0003676">
    <property type="term" value="F:nucleic acid binding"/>
    <property type="evidence" value="ECO:0007669"/>
    <property type="project" value="InterPro"/>
</dbReference>
<dbReference type="EMBL" id="JANJYI010000008">
    <property type="protein sequence ID" value="KAK2639464.1"/>
    <property type="molecule type" value="Genomic_DNA"/>
</dbReference>
<dbReference type="CDD" id="cd06222">
    <property type="entry name" value="RNase_H_like"/>
    <property type="match status" value="1"/>
</dbReference>
<name>A0AAD9WQ08_9ROSI</name>
<protein>
    <recommendedName>
        <fullName evidence="3">RNase H type-1 domain-containing protein</fullName>
    </recommendedName>
</protein>
<dbReference type="InterPro" id="IPR044730">
    <property type="entry name" value="RNase_H-like_dom_plant"/>
</dbReference>
<evidence type="ECO:0000313" key="2">
    <source>
        <dbReference type="Proteomes" id="UP001280121"/>
    </source>
</evidence>
<sequence>MLLNIRDSCSTSNLKKIPVPEFWSPPNGGALKFNVDGSAKGSPGNAGIGEILRDETGKVLGYFSSFVGTFDSNTPEILAIHGAVDMCSQEVSLVGKEIDNVSYSKVAVSWVNSDGFGSLRHVNTILDI</sequence>
<comment type="caution">
    <text evidence="1">The sequence shown here is derived from an EMBL/GenBank/DDBJ whole genome shotgun (WGS) entry which is preliminary data.</text>
</comment>